<accession>A0A563DYW3</accession>
<dbReference type="SUPFAM" id="SSF89957">
    <property type="entry name" value="MTH1187/YkoF-like"/>
    <property type="match status" value="1"/>
</dbReference>
<dbReference type="InterPro" id="IPR002767">
    <property type="entry name" value="Thiamine_BP"/>
</dbReference>
<dbReference type="Proteomes" id="UP000320244">
    <property type="component" value="Unassembled WGS sequence"/>
</dbReference>
<evidence type="ECO:0000259" key="1">
    <source>
        <dbReference type="Pfam" id="PF01910"/>
    </source>
</evidence>
<evidence type="ECO:0000313" key="3">
    <source>
        <dbReference type="Proteomes" id="UP000320244"/>
    </source>
</evidence>
<reference evidence="2 3" key="1">
    <citation type="submission" date="2019-05" db="EMBL/GenBank/DDBJ databases">
        <authorList>
            <person name="Lee S.D."/>
        </authorList>
    </citation>
    <scope>NUCLEOTIDE SEQUENCE [LARGE SCALE GENOMIC DNA]</scope>
    <source>
        <strain evidence="2 3">C5-26</strain>
    </source>
</reference>
<evidence type="ECO:0000313" key="2">
    <source>
        <dbReference type="EMBL" id="TWP35450.1"/>
    </source>
</evidence>
<dbReference type="Gene3D" id="3.30.70.930">
    <property type="match status" value="1"/>
</dbReference>
<proteinExistence type="predicted"/>
<dbReference type="Pfam" id="PF01910">
    <property type="entry name" value="Thiamine_BP"/>
    <property type="match status" value="1"/>
</dbReference>
<name>A0A563DYW3_9MICO</name>
<dbReference type="RefSeq" id="WP_146317406.1">
    <property type="nucleotide sequence ID" value="NZ_VCQV01000019.1"/>
</dbReference>
<keyword evidence="3" id="KW-1185">Reference proteome</keyword>
<gene>
    <name evidence="2" type="ORF">FGL98_13830</name>
</gene>
<dbReference type="AlphaFoldDB" id="A0A563DYW3"/>
<sequence length="90" mass="9288">MQLEAEFTTEPFEGEGDPPAHAVAALEVAQAAGVECDFGPLGTRMTGDAPAVLRALQDVMSTALARGATRVTVQVETRDDVAKAGGGHDH</sequence>
<organism evidence="2 3">
    <name type="scientific">Leekyejoonella antrihumi</name>
    <dbReference type="NCBI Taxonomy" id="1660198"/>
    <lineage>
        <taxon>Bacteria</taxon>
        <taxon>Bacillati</taxon>
        <taxon>Actinomycetota</taxon>
        <taxon>Actinomycetes</taxon>
        <taxon>Micrococcales</taxon>
        <taxon>Dermacoccaceae</taxon>
        <taxon>Leekyejoonella</taxon>
    </lineage>
</organism>
<dbReference type="OrthoDB" id="9796595at2"/>
<protein>
    <recommendedName>
        <fullName evidence="1">Thiamine-binding protein domain-containing protein</fullName>
    </recommendedName>
</protein>
<reference evidence="2 3" key="2">
    <citation type="submission" date="2019-08" db="EMBL/GenBank/DDBJ databases">
        <title>Jejuicoccus antrihumi gen. nov., sp. nov., a new member of the family Dermacoccaceae isolated from a cave.</title>
        <authorList>
            <person name="Schumann P."/>
            <person name="Kim I.S."/>
        </authorList>
    </citation>
    <scope>NUCLEOTIDE SEQUENCE [LARGE SCALE GENOMIC DNA]</scope>
    <source>
        <strain evidence="2 3">C5-26</strain>
    </source>
</reference>
<dbReference type="InterPro" id="IPR029756">
    <property type="entry name" value="MTH1187/YkoF-like"/>
</dbReference>
<feature type="domain" description="Thiamine-binding protein" evidence="1">
    <location>
        <begin position="6"/>
        <end position="79"/>
    </location>
</feature>
<comment type="caution">
    <text evidence="2">The sequence shown here is derived from an EMBL/GenBank/DDBJ whole genome shotgun (WGS) entry which is preliminary data.</text>
</comment>
<dbReference type="EMBL" id="VCQV01000019">
    <property type="protein sequence ID" value="TWP35450.1"/>
    <property type="molecule type" value="Genomic_DNA"/>
</dbReference>